<feature type="region of interest" description="Disordered" evidence="1">
    <location>
        <begin position="1"/>
        <end position="22"/>
    </location>
</feature>
<proteinExistence type="predicted"/>
<dbReference type="EMBL" id="WIXP02000013">
    <property type="protein sequence ID" value="KAF6200697.1"/>
    <property type="molecule type" value="Genomic_DNA"/>
</dbReference>
<protein>
    <submittedName>
        <fullName evidence="2">Uncharacterized protein</fullName>
    </submittedName>
</protein>
<accession>A0A6A4IYM7</accession>
<dbReference type="Proteomes" id="UP000466442">
    <property type="component" value="Unassembled WGS sequence"/>
</dbReference>
<name>A0A6A4IYM7_APOLU</name>
<reference evidence="2" key="1">
    <citation type="journal article" date="2021" name="Mol. Ecol. Resour.">
        <title>Apolygus lucorum genome provides insights into omnivorousness and mesophyll feeding.</title>
        <authorList>
            <person name="Liu Y."/>
            <person name="Liu H."/>
            <person name="Wang H."/>
            <person name="Huang T."/>
            <person name="Liu B."/>
            <person name="Yang B."/>
            <person name="Yin L."/>
            <person name="Li B."/>
            <person name="Zhang Y."/>
            <person name="Zhang S."/>
            <person name="Jiang F."/>
            <person name="Zhang X."/>
            <person name="Ren Y."/>
            <person name="Wang B."/>
            <person name="Wang S."/>
            <person name="Lu Y."/>
            <person name="Wu K."/>
            <person name="Fan W."/>
            <person name="Wang G."/>
        </authorList>
    </citation>
    <scope>NUCLEOTIDE SEQUENCE</scope>
    <source>
        <strain evidence="2">12Hb</strain>
    </source>
</reference>
<organism evidence="2 3">
    <name type="scientific">Apolygus lucorum</name>
    <name type="common">Small green plant bug</name>
    <name type="synonym">Lygocoris lucorum</name>
    <dbReference type="NCBI Taxonomy" id="248454"/>
    <lineage>
        <taxon>Eukaryota</taxon>
        <taxon>Metazoa</taxon>
        <taxon>Ecdysozoa</taxon>
        <taxon>Arthropoda</taxon>
        <taxon>Hexapoda</taxon>
        <taxon>Insecta</taxon>
        <taxon>Pterygota</taxon>
        <taxon>Neoptera</taxon>
        <taxon>Paraneoptera</taxon>
        <taxon>Hemiptera</taxon>
        <taxon>Heteroptera</taxon>
        <taxon>Panheteroptera</taxon>
        <taxon>Cimicomorpha</taxon>
        <taxon>Miridae</taxon>
        <taxon>Mirini</taxon>
        <taxon>Apolygus</taxon>
    </lineage>
</organism>
<gene>
    <name evidence="2" type="ORF">GE061_005141</name>
</gene>
<dbReference type="AlphaFoldDB" id="A0A6A4IYM7"/>
<comment type="caution">
    <text evidence="2">The sequence shown here is derived from an EMBL/GenBank/DDBJ whole genome shotgun (WGS) entry which is preliminary data.</text>
</comment>
<evidence type="ECO:0000256" key="1">
    <source>
        <dbReference type="SAM" id="MobiDB-lite"/>
    </source>
</evidence>
<keyword evidence="3" id="KW-1185">Reference proteome</keyword>
<evidence type="ECO:0000313" key="3">
    <source>
        <dbReference type="Proteomes" id="UP000466442"/>
    </source>
</evidence>
<sequence>MRSSKGFVSLSSERKPVGSERSNRMLDDINSELLSIYPGTFPNPRPFSKKPLVYNSGFHVQVRPPIALYRVQCNNDYIAEKSKKAEAAIRKLYKAAAHTGSAASFRDTNSIFQHETNSEIILSKYRDSQIYTKSRLRKVNRKQLIKAMNLSKRKEEDDIKKHFDANVLKPEQELTVSKSKLKQKSYGALKLENRIFKIKKSLASASLTDSNLNGRPDDSSYSEIVANRSEICPRNVAENEELSKPKCALTMRRPAISKKIVAPTRKRAETGDGSVQNVLHNKEYTFREEEGETSGFMKKPILKQGNYTKIVTLKKKTWLKPEAAVELSSFPFSNQIPGKRNNTGMLQKVKKEECKNEIDHIYKINDVSRSMRVKQGYQSSSSTGFYRYSVNPEEHVKETKVCKSDGSDDDTRTIDVQERIKTEQDEDAKVESLPLLEQKRQVKKRVPKYKYDGYKTDRVPHGLQPQVTALPAQPGESLPELQPHESKSANLSWIGSENGRCDSKYRLRKVVKREGRYLALPQITPTLTIDGPKDHYRNRRNNYRVGQLQYEGRKEIAFINFNNL</sequence>
<feature type="compositionally biased region" description="Basic and acidic residues" evidence="1">
    <location>
        <begin position="12"/>
        <end position="22"/>
    </location>
</feature>
<evidence type="ECO:0000313" key="2">
    <source>
        <dbReference type="EMBL" id="KAF6200697.1"/>
    </source>
</evidence>